<name>A0ABY9TJU2_9GAMM</name>
<dbReference type="EMBL" id="CP134146">
    <property type="protein sequence ID" value="WNC68874.1"/>
    <property type="molecule type" value="Genomic_DNA"/>
</dbReference>
<feature type="compositionally biased region" description="Polar residues" evidence="1">
    <location>
        <begin position="34"/>
        <end position="45"/>
    </location>
</feature>
<sequence length="45" mass="5232">MNKKENELQYANEEETQESSLIYGIEDEQEGIDNDQSNSYVLGYN</sequence>
<evidence type="ECO:0008006" key="4">
    <source>
        <dbReference type="Google" id="ProtNLM"/>
    </source>
</evidence>
<dbReference type="Proteomes" id="UP001248581">
    <property type="component" value="Chromosome"/>
</dbReference>
<accession>A0ABY9TJU2</accession>
<organism evidence="2 3">
    <name type="scientific">Thalassotalea nanhaiensis</name>
    <dbReference type="NCBI Taxonomy" id="3065648"/>
    <lineage>
        <taxon>Bacteria</taxon>
        <taxon>Pseudomonadati</taxon>
        <taxon>Pseudomonadota</taxon>
        <taxon>Gammaproteobacteria</taxon>
        <taxon>Alteromonadales</taxon>
        <taxon>Colwelliaceae</taxon>
        <taxon>Thalassotalea</taxon>
    </lineage>
</organism>
<evidence type="ECO:0000256" key="1">
    <source>
        <dbReference type="SAM" id="MobiDB-lite"/>
    </source>
</evidence>
<dbReference type="RefSeq" id="WP_348388028.1">
    <property type="nucleotide sequence ID" value="NZ_CP134146.1"/>
</dbReference>
<keyword evidence="3" id="KW-1185">Reference proteome</keyword>
<evidence type="ECO:0000313" key="3">
    <source>
        <dbReference type="Proteomes" id="UP001248581"/>
    </source>
</evidence>
<protein>
    <recommendedName>
        <fullName evidence="4">Benenodin family lasso peptide</fullName>
    </recommendedName>
</protein>
<evidence type="ECO:0000313" key="2">
    <source>
        <dbReference type="EMBL" id="WNC68874.1"/>
    </source>
</evidence>
<feature type="region of interest" description="Disordered" evidence="1">
    <location>
        <begin position="1"/>
        <end position="45"/>
    </location>
</feature>
<gene>
    <name evidence="2" type="ORF">RI845_01670</name>
</gene>
<proteinExistence type="predicted"/>
<reference evidence="3" key="1">
    <citation type="submission" date="2023-09" db="EMBL/GenBank/DDBJ databases">
        <authorList>
            <person name="Li S."/>
            <person name="Li X."/>
            <person name="Zhang C."/>
            <person name="Zhao Z."/>
        </authorList>
    </citation>
    <scope>NUCLEOTIDE SEQUENCE [LARGE SCALE GENOMIC DNA]</scope>
    <source>
        <strain evidence="3">SQ345</strain>
    </source>
</reference>